<keyword evidence="2" id="KW-1185">Reference proteome</keyword>
<dbReference type="AlphaFoldDB" id="A0A165B7M9"/>
<reference evidence="1 2" key="1">
    <citation type="journal article" date="2016" name="Mol. Biol. Evol.">
        <title>Comparative Genomics of Early-Diverging Mushroom-Forming Fungi Provides Insights into the Origins of Lignocellulose Decay Capabilities.</title>
        <authorList>
            <person name="Nagy L.G."/>
            <person name="Riley R."/>
            <person name="Tritt A."/>
            <person name="Adam C."/>
            <person name="Daum C."/>
            <person name="Floudas D."/>
            <person name="Sun H."/>
            <person name="Yadav J.S."/>
            <person name="Pangilinan J."/>
            <person name="Larsson K.H."/>
            <person name="Matsuura K."/>
            <person name="Barry K."/>
            <person name="Labutti K."/>
            <person name="Kuo R."/>
            <person name="Ohm R.A."/>
            <person name="Bhattacharya S.S."/>
            <person name="Shirouzu T."/>
            <person name="Yoshinaga Y."/>
            <person name="Martin F.M."/>
            <person name="Grigoriev I.V."/>
            <person name="Hibbett D.S."/>
        </authorList>
    </citation>
    <scope>NUCLEOTIDE SEQUENCE [LARGE SCALE GENOMIC DNA]</scope>
    <source>
        <strain evidence="1 2">93-53</strain>
    </source>
</reference>
<sequence>MNGMRLYNLVQFAPLTGFPGDEKNVALCPYDVIPPLLCANGCASDSSIHPSGNPAVPYSATPCAVGSYMTLCRNLKNT</sequence>
<gene>
    <name evidence="1" type="ORF">LAESUDRAFT_555172</name>
</gene>
<evidence type="ECO:0000313" key="1">
    <source>
        <dbReference type="EMBL" id="KZT00432.1"/>
    </source>
</evidence>
<dbReference type="InParanoid" id="A0A165B7M9"/>
<dbReference type="Proteomes" id="UP000076871">
    <property type="component" value="Unassembled WGS sequence"/>
</dbReference>
<dbReference type="EMBL" id="KV427686">
    <property type="protein sequence ID" value="KZT00432.1"/>
    <property type="molecule type" value="Genomic_DNA"/>
</dbReference>
<organism evidence="1 2">
    <name type="scientific">Laetiporus sulphureus 93-53</name>
    <dbReference type="NCBI Taxonomy" id="1314785"/>
    <lineage>
        <taxon>Eukaryota</taxon>
        <taxon>Fungi</taxon>
        <taxon>Dikarya</taxon>
        <taxon>Basidiomycota</taxon>
        <taxon>Agaricomycotina</taxon>
        <taxon>Agaricomycetes</taxon>
        <taxon>Polyporales</taxon>
        <taxon>Laetiporus</taxon>
    </lineage>
</organism>
<protein>
    <submittedName>
        <fullName evidence="1">Uncharacterized protein</fullName>
    </submittedName>
</protein>
<name>A0A165B7M9_9APHY</name>
<dbReference type="RefSeq" id="XP_040758172.1">
    <property type="nucleotide sequence ID" value="XM_040902921.1"/>
</dbReference>
<proteinExistence type="predicted"/>
<accession>A0A165B7M9</accession>
<dbReference type="GeneID" id="63819952"/>
<evidence type="ECO:0000313" key="2">
    <source>
        <dbReference type="Proteomes" id="UP000076871"/>
    </source>
</evidence>